<dbReference type="RefSeq" id="WP_175110499.1">
    <property type="nucleotide sequence ID" value="NZ_CADIKF010000010.1"/>
</dbReference>
<comment type="subcellular location">
    <subcellularLocation>
        <location evidence="1">Fimbrium</location>
    </subcellularLocation>
</comment>
<dbReference type="EMBL" id="CADIKF010000010">
    <property type="protein sequence ID" value="CAB3753554.1"/>
    <property type="molecule type" value="Genomic_DNA"/>
</dbReference>
<sequence length="181" mass="17740">MKHKMSMGLICAVAAGSMAFPFAANAADGTITFNGSITAQTCTVSAASANLTVTLPTVSVGSLTQTGQTAGNTPFSISLTGCAPASGTVHTFFEAGSTTSADGHLSLTGGAGSAGNVKIDLRNSDGSEIVAGAADASQNSLPVNIAADGTATLNYTAQYVATGAATAGTANSTVQFTMVYQ</sequence>
<keyword evidence="3 5" id="KW-0732">Signal</keyword>
<evidence type="ECO:0000256" key="5">
    <source>
        <dbReference type="SAM" id="SignalP"/>
    </source>
</evidence>
<organism evidence="6 7">
    <name type="scientific">Paraburkholderia solisilvae</name>
    <dbReference type="NCBI Taxonomy" id="624376"/>
    <lineage>
        <taxon>Bacteria</taxon>
        <taxon>Pseudomonadati</taxon>
        <taxon>Pseudomonadota</taxon>
        <taxon>Betaproteobacteria</taxon>
        <taxon>Burkholderiales</taxon>
        <taxon>Burkholderiaceae</taxon>
        <taxon>Paraburkholderia</taxon>
    </lineage>
</organism>
<accession>A0A6J5DJA1</accession>
<dbReference type="PANTHER" id="PTHR33420">
    <property type="entry name" value="FIMBRIAL SUBUNIT ELFA-RELATED"/>
    <property type="match status" value="1"/>
</dbReference>
<dbReference type="PANTHER" id="PTHR33420:SF3">
    <property type="entry name" value="FIMBRIAL SUBUNIT ELFA"/>
    <property type="match status" value="1"/>
</dbReference>
<evidence type="ECO:0000256" key="2">
    <source>
        <dbReference type="ARBA" id="ARBA00006671"/>
    </source>
</evidence>
<dbReference type="GO" id="GO:0043709">
    <property type="term" value="P:cell adhesion involved in single-species biofilm formation"/>
    <property type="evidence" value="ECO:0007669"/>
    <property type="project" value="TreeGrafter"/>
</dbReference>
<gene>
    <name evidence="6" type="primary">smf-1_1</name>
    <name evidence="6" type="ORF">LMG29739_01763</name>
</gene>
<keyword evidence="4" id="KW-0281">Fimbrium</keyword>
<name>A0A6J5DJA1_9BURK</name>
<comment type="similarity">
    <text evidence="2">Belongs to the fimbrial protein family.</text>
</comment>
<dbReference type="SUPFAM" id="SSF49401">
    <property type="entry name" value="Bacterial adhesins"/>
    <property type="match status" value="1"/>
</dbReference>
<dbReference type="Pfam" id="PF16970">
    <property type="entry name" value="FimA"/>
    <property type="match status" value="1"/>
</dbReference>
<feature type="signal peptide" evidence="5">
    <location>
        <begin position="1"/>
        <end position="26"/>
    </location>
</feature>
<dbReference type="InterPro" id="IPR008966">
    <property type="entry name" value="Adhesion_dom_sf"/>
</dbReference>
<dbReference type="InterPro" id="IPR039458">
    <property type="entry name" value="FimA-like"/>
</dbReference>
<dbReference type="Gene3D" id="2.60.40.1090">
    <property type="entry name" value="Fimbrial-type adhesion domain"/>
    <property type="match status" value="1"/>
</dbReference>
<feature type="chain" id="PRO_5027023227" evidence="5">
    <location>
        <begin position="27"/>
        <end position="181"/>
    </location>
</feature>
<keyword evidence="7" id="KW-1185">Reference proteome</keyword>
<dbReference type="InterPro" id="IPR036937">
    <property type="entry name" value="Adhesion_dom_fimbrial_sf"/>
</dbReference>
<dbReference type="Proteomes" id="UP000494329">
    <property type="component" value="Unassembled WGS sequence"/>
</dbReference>
<reference evidence="6 7" key="1">
    <citation type="submission" date="2020-04" db="EMBL/GenBank/DDBJ databases">
        <authorList>
            <person name="De Canck E."/>
        </authorList>
    </citation>
    <scope>NUCLEOTIDE SEQUENCE [LARGE SCALE GENOMIC DNA]</scope>
    <source>
        <strain evidence="6 7">LMG 29739</strain>
    </source>
</reference>
<dbReference type="GO" id="GO:0009289">
    <property type="term" value="C:pilus"/>
    <property type="evidence" value="ECO:0007669"/>
    <property type="project" value="UniProtKB-SubCell"/>
</dbReference>
<evidence type="ECO:0000256" key="4">
    <source>
        <dbReference type="ARBA" id="ARBA00023263"/>
    </source>
</evidence>
<evidence type="ECO:0000313" key="6">
    <source>
        <dbReference type="EMBL" id="CAB3753554.1"/>
    </source>
</evidence>
<proteinExistence type="inferred from homology"/>
<evidence type="ECO:0000256" key="3">
    <source>
        <dbReference type="ARBA" id="ARBA00022729"/>
    </source>
</evidence>
<dbReference type="InterPro" id="IPR050263">
    <property type="entry name" value="Bact_Fimbrial_Adh_Pro"/>
</dbReference>
<evidence type="ECO:0000313" key="7">
    <source>
        <dbReference type="Proteomes" id="UP000494329"/>
    </source>
</evidence>
<protein>
    <submittedName>
        <fullName evidence="6">Major fimbrial subunit SMF-1</fullName>
    </submittedName>
</protein>
<evidence type="ECO:0000256" key="1">
    <source>
        <dbReference type="ARBA" id="ARBA00004561"/>
    </source>
</evidence>
<dbReference type="AlphaFoldDB" id="A0A6J5DJA1"/>